<accession>A0AAD7NFV8</accession>
<gene>
    <name evidence="2" type="ORF">B0H16DRAFT_1534879</name>
</gene>
<comment type="caution">
    <text evidence="2">The sequence shown here is derived from an EMBL/GenBank/DDBJ whole genome shotgun (WGS) entry which is preliminary data.</text>
</comment>
<evidence type="ECO:0000313" key="3">
    <source>
        <dbReference type="Proteomes" id="UP001215598"/>
    </source>
</evidence>
<dbReference type="EMBL" id="JARKIB010000040">
    <property type="protein sequence ID" value="KAJ7759235.1"/>
    <property type="molecule type" value="Genomic_DNA"/>
</dbReference>
<keyword evidence="1" id="KW-0472">Membrane</keyword>
<feature type="transmembrane region" description="Helical" evidence="1">
    <location>
        <begin position="110"/>
        <end position="131"/>
    </location>
</feature>
<proteinExistence type="predicted"/>
<evidence type="ECO:0000256" key="1">
    <source>
        <dbReference type="SAM" id="Phobius"/>
    </source>
</evidence>
<sequence>MDAASSILVLETYVLETHKTSATLVFYGFYVLLFAIAIFTLHRRQTAGKTFLLAASWTLFLVGTVQTILCIMIAVLSVQIVSTLAVPPGSTTEISALLRKQDGLDSASEAIFVLNVFLTDLLFLCRCYLIYARQWRVILFPSFLIFLTSMAAIISLGTSSQSTPLGQKVHLVTAVAGYGIGLLGNIVLMALTASRLWWMSRASAHTYLHMTLKNRYSTTISIILESGAIYCICAGLLAVALLSSGNSGKFYRTMEGIAFQAVNIAPTLTVVRVGLGHNIVDSVGTGSSPGLALRGKTSPKVLECGGIQG</sequence>
<dbReference type="AlphaFoldDB" id="A0AAD7NFV8"/>
<organism evidence="2 3">
    <name type="scientific">Mycena metata</name>
    <dbReference type="NCBI Taxonomy" id="1033252"/>
    <lineage>
        <taxon>Eukaryota</taxon>
        <taxon>Fungi</taxon>
        <taxon>Dikarya</taxon>
        <taxon>Basidiomycota</taxon>
        <taxon>Agaricomycotina</taxon>
        <taxon>Agaricomycetes</taxon>
        <taxon>Agaricomycetidae</taxon>
        <taxon>Agaricales</taxon>
        <taxon>Marasmiineae</taxon>
        <taxon>Mycenaceae</taxon>
        <taxon>Mycena</taxon>
    </lineage>
</organism>
<reference evidence="2" key="1">
    <citation type="submission" date="2023-03" db="EMBL/GenBank/DDBJ databases">
        <title>Massive genome expansion in bonnet fungi (Mycena s.s.) driven by repeated elements and novel gene families across ecological guilds.</title>
        <authorList>
            <consortium name="Lawrence Berkeley National Laboratory"/>
            <person name="Harder C.B."/>
            <person name="Miyauchi S."/>
            <person name="Viragh M."/>
            <person name="Kuo A."/>
            <person name="Thoen E."/>
            <person name="Andreopoulos B."/>
            <person name="Lu D."/>
            <person name="Skrede I."/>
            <person name="Drula E."/>
            <person name="Henrissat B."/>
            <person name="Morin E."/>
            <person name="Kohler A."/>
            <person name="Barry K."/>
            <person name="LaButti K."/>
            <person name="Morin E."/>
            <person name="Salamov A."/>
            <person name="Lipzen A."/>
            <person name="Mereny Z."/>
            <person name="Hegedus B."/>
            <person name="Baldrian P."/>
            <person name="Stursova M."/>
            <person name="Weitz H."/>
            <person name="Taylor A."/>
            <person name="Grigoriev I.V."/>
            <person name="Nagy L.G."/>
            <person name="Martin F."/>
            <person name="Kauserud H."/>
        </authorList>
    </citation>
    <scope>NUCLEOTIDE SEQUENCE</scope>
    <source>
        <strain evidence="2">CBHHK182m</strain>
    </source>
</reference>
<keyword evidence="1" id="KW-1133">Transmembrane helix</keyword>
<feature type="transmembrane region" description="Helical" evidence="1">
    <location>
        <begin position="20"/>
        <end position="39"/>
    </location>
</feature>
<name>A0AAD7NFV8_9AGAR</name>
<dbReference type="Proteomes" id="UP001215598">
    <property type="component" value="Unassembled WGS sequence"/>
</dbReference>
<protein>
    <submittedName>
        <fullName evidence="2">Uncharacterized protein</fullName>
    </submittedName>
</protein>
<feature type="transmembrane region" description="Helical" evidence="1">
    <location>
        <begin position="219"/>
        <end position="242"/>
    </location>
</feature>
<feature type="transmembrane region" description="Helical" evidence="1">
    <location>
        <begin position="176"/>
        <end position="198"/>
    </location>
</feature>
<feature type="transmembrane region" description="Helical" evidence="1">
    <location>
        <begin position="138"/>
        <end position="156"/>
    </location>
</feature>
<keyword evidence="3" id="KW-1185">Reference proteome</keyword>
<feature type="transmembrane region" description="Helical" evidence="1">
    <location>
        <begin position="51"/>
        <end position="78"/>
    </location>
</feature>
<keyword evidence="1" id="KW-0812">Transmembrane</keyword>
<evidence type="ECO:0000313" key="2">
    <source>
        <dbReference type="EMBL" id="KAJ7759235.1"/>
    </source>
</evidence>